<evidence type="ECO:0000313" key="10">
    <source>
        <dbReference type="EMBL" id="PKU38206.1"/>
    </source>
</evidence>
<comment type="similarity">
    <text evidence="2">Belongs to the flagellar radial spoke RSP3 family.</text>
</comment>
<dbReference type="EMBL" id="KZ506821">
    <property type="protein sequence ID" value="PKU38206.1"/>
    <property type="molecule type" value="Genomic_DNA"/>
</dbReference>
<organism evidence="10 11">
    <name type="scientific">Limosa lapponica baueri</name>
    <dbReference type="NCBI Taxonomy" id="1758121"/>
    <lineage>
        <taxon>Eukaryota</taxon>
        <taxon>Metazoa</taxon>
        <taxon>Chordata</taxon>
        <taxon>Craniata</taxon>
        <taxon>Vertebrata</taxon>
        <taxon>Euteleostomi</taxon>
        <taxon>Archelosauria</taxon>
        <taxon>Archosauria</taxon>
        <taxon>Dinosauria</taxon>
        <taxon>Saurischia</taxon>
        <taxon>Theropoda</taxon>
        <taxon>Coelurosauria</taxon>
        <taxon>Aves</taxon>
        <taxon>Neognathae</taxon>
        <taxon>Neoaves</taxon>
        <taxon>Charadriiformes</taxon>
        <taxon>Scolopacidae</taxon>
        <taxon>Limosa</taxon>
    </lineage>
</organism>
<accession>A0A2I0TWM3</accession>
<dbReference type="Gene3D" id="1.10.555.10">
    <property type="entry name" value="Rho GTPase activation protein"/>
    <property type="match status" value="1"/>
</dbReference>
<evidence type="ECO:0000256" key="6">
    <source>
        <dbReference type="ARBA" id="ARBA00023069"/>
    </source>
</evidence>
<dbReference type="GO" id="GO:0005929">
    <property type="term" value="C:cilium"/>
    <property type="evidence" value="ECO:0007669"/>
    <property type="project" value="TreeGrafter"/>
</dbReference>
<dbReference type="InterPro" id="IPR008936">
    <property type="entry name" value="Rho_GTPase_activation_prot"/>
</dbReference>
<gene>
    <name evidence="10" type="ORF">llap_11488</name>
</gene>
<dbReference type="Proteomes" id="UP000233556">
    <property type="component" value="Unassembled WGS sequence"/>
</dbReference>
<evidence type="ECO:0000256" key="7">
    <source>
        <dbReference type="ARBA" id="ARBA00023212"/>
    </source>
</evidence>
<keyword evidence="3" id="KW-0963">Cytoplasm</keyword>
<reference evidence="11" key="2">
    <citation type="submission" date="2017-12" db="EMBL/GenBank/DDBJ databases">
        <title>Genome sequence of the Bar-tailed Godwit (Limosa lapponica baueri).</title>
        <authorList>
            <person name="Lima N.C.B."/>
            <person name="Parody-Merino A.M."/>
            <person name="Battley P.F."/>
            <person name="Fidler A.E."/>
            <person name="Prosdocimi F."/>
        </authorList>
    </citation>
    <scope>NUCLEOTIDE SEQUENCE [LARGE SCALE GENOMIC DNA]</scope>
</reference>
<name>A0A2I0TWM3_LIMLA</name>
<dbReference type="PANTHER" id="PTHR21648">
    <property type="entry name" value="FLAGELLAR RADIAL SPOKE PROTEIN 3"/>
    <property type="match status" value="1"/>
</dbReference>
<dbReference type="Pfam" id="PF00620">
    <property type="entry name" value="RhoGAP"/>
    <property type="match status" value="1"/>
</dbReference>
<evidence type="ECO:0000256" key="3">
    <source>
        <dbReference type="ARBA" id="ARBA00022490"/>
    </source>
</evidence>
<feature type="domain" description="Rho-GAP" evidence="9">
    <location>
        <begin position="1"/>
        <end position="89"/>
    </location>
</feature>
<dbReference type="InterPro" id="IPR000198">
    <property type="entry name" value="RhoGAP_dom"/>
</dbReference>
<keyword evidence="5" id="KW-0282">Flagellum</keyword>
<evidence type="ECO:0000256" key="5">
    <source>
        <dbReference type="ARBA" id="ARBA00022846"/>
    </source>
</evidence>
<proteinExistence type="inferred from homology"/>
<dbReference type="GO" id="GO:0007165">
    <property type="term" value="P:signal transduction"/>
    <property type="evidence" value="ECO:0007669"/>
    <property type="project" value="InterPro"/>
</dbReference>
<keyword evidence="7" id="KW-0206">Cytoskeleton</keyword>
<dbReference type="PROSITE" id="PS50238">
    <property type="entry name" value="RHOGAP"/>
    <property type="match status" value="1"/>
</dbReference>
<reference evidence="11" key="1">
    <citation type="submission" date="2017-11" db="EMBL/GenBank/DDBJ databases">
        <authorList>
            <person name="Lima N.C."/>
            <person name="Parody-Merino A.M."/>
            <person name="Battley P.F."/>
            <person name="Fidler A.E."/>
            <person name="Prosdocimi F."/>
        </authorList>
    </citation>
    <scope>NUCLEOTIDE SEQUENCE [LARGE SCALE GENOMIC DNA]</scope>
</reference>
<keyword evidence="8" id="KW-0966">Cell projection</keyword>
<evidence type="ECO:0000256" key="2">
    <source>
        <dbReference type="ARBA" id="ARBA00006737"/>
    </source>
</evidence>
<keyword evidence="6" id="KW-0969">Cilium</keyword>
<evidence type="ECO:0000256" key="1">
    <source>
        <dbReference type="ARBA" id="ARBA00004611"/>
    </source>
</evidence>
<sequence>MRVSGTEHCEGVADKLPRPNLVLLKHLLSLLHHISQNAETTRMDSSNLAICVGPNMLGPETDSTLPLEVQKEMNDKLFDFDIEVKPILEVLVGKTIEQALLEVMEEEELAQLWARQRAYAELRNAELAEAQRLKEQDRRYREVSLYGRTS</sequence>
<dbReference type="SUPFAM" id="SSF48350">
    <property type="entry name" value="GTPase activation domain, GAP"/>
    <property type="match status" value="1"/>
</dbReference>
<evidence type="ECO:0000259" key="9">
    <source>
        <dbReference type="PROSITE" id="PS50238"/>
    </source>
</evidence>
<dbReference type="Pfam" id="PF06098">
    <property type="entry name" value="Radial_spoke_3"/>
    <property type="match status" value="1"/>
</dbReference>
<evidence type="ECO:0000313" key="11">
    <source>
        <dbReference type="Proteomes" id="UP000233556"/>
    </source>
</evidence>
<dbReference type="AlphaFoldDB" id="A0A2I0TWM3"/>
<dbReference type="OrthoDB" id="27389at2759"/>
<evidence type="ECO:0000256" key="4">
    <source>
        <dbReference type="ARBA" id="ARBA00022553"/>
    </source>
</evidence>
<keyword evidence="4" id="KW-0597">Phosphoprotein</keyword>
<keyword evidence="11" id="KW-1185">Reference proteome</keyword>
<comment type="subcellular location">
    <subcellularLocation>
        <location evidence="1">Cytoplasm</location>
        <location evidence="1">Cytoskeleton</location>
        <location evidence="1">Flagellum axoneme</location>
    </subcellularLocation>
</comment>
<dbReference type="InterPro" id="IPR009290">
    <property type="entry name" value="Radial_spoke_3"/>
</dbReference>
<protein>
    <recommendedName>
        <fullName evidence="9">Rho-GAP domain-containing protein</fullName>
    </recommendedName>
</protein>
<dbReference type="PANTHER" id="PTHR21648:SF0">
    <property type="entry name" value="RADIAL SPOKE HEAD PROTEIN 3 HOMOLOG"/>
    <property type="match status" value="1"/>
</dbReference>
<evidence type="ECO:0000256" key="8">
    <source>
        <dbReference type="ARBA" id="ARBA00023273"/>
    </source>
</evidence>